<dbReference type="PANTHER" id="PTHR30537:SF3">
    <property type="entry name" value="TRANSCRIPTIONAL REGULATORY PROTEIN"/>
    <property type="match status" value="1"/>
</dbReference>
<dbReference type="InterPro" id="IPR005119">
    <property type="entry name" value="LysR_subst-bd"/>
</dbReference>
<gene>
    <name evidence="6" type="ORF">IQ260_27045</name>
</gene>
<evidence type="ECO:0000259" key="5">
    <source>
        <dbReference type="PROSITE" id="PS50931"/>
    </source>
</evidence>
<dbReference type="InterPro" id="IPR036388">
    <property type="entry name" value="WH-like_DNA-bd_sf"/>
</dbReference>
<dbReference type="GO" id="GO:0006351">
    <property type="term" value="P:DNA-templated transcription"/>
    <property type="evidence" value="ECO:0007669"/>
    <property type="project" value="TreeGrafter"/>
</dbReference>
<dbReference type="InterPro" id="IPR036390">
    <property type="entry name" value="WH_DNA-bd_sf"/>
</dbReference>
<evidence type="ECO:0000256" key="2">
    <source>
        <dbReference type="ARBA" id="ARBA00023015"/>
    </source>
</evidence>
<dbReference type="AlphaFoldDB" id="A0A928ZZD5"/>
<dbReference type="SUPFAM" id="SSF53850">
    <property type="entry name" value="Periplasmic binding protein-like II"/>
    <property type="match status" value="1"/>
</dbReference>
<evidence type="ECO:0000313" key="6">
    <source>
        <dbReference type="EMBL" id="MBE9070304.1"/>
    </source>
</evidence>
<dbReference type="Pfam" id="PF03466">
    <property type="entry name" value="LysR_substrate"/>
    <property type="match status" value="1"/>
</dbReference>
<evidence type="ECO:0000256" key="1">
    <source>
        <dbReference type="ARBA" id="ARBA00009437"/>
    </source>
</evidence>
<proteinExistence type="inferred from homology"/>
<keyword evidence="7" id="KW-1185">Reference proteome</keyword>
<reference evidence="6" key="1">
    <citation type="submission" date="2020-10" db="EMBL/GenBank/DDBJ databases">
        <authorList>
            <person name="Castelo-Branco R."/>
            <person name="Eusebio N."/>
            <person name="Adriana R."/>
            <person name="Vieira A."/>
            <person name="Brugerolle De Fraissinette N."/>
            <person name="Rezende De Castro R."/>
            <person name="Schneider M.P."/>
            <person name="Vasconcelos V."/>
            <person name="Leao P.N."/>
        </authorList>
    </citation>
    <scope>NUCLEOTIDE SEQUENCE</scope>
    <source>
        <strain evidence="6">LEGE 11479</strain>
    </source>
</reference>
<dbReference type="PROSITE" id="PS50931">
    <property type="entry name" value="HTH_LYSR"/>
    <property type="match status" value="1"/>
</dbReference>
<dbReference type="Gene3D" id="3.40.190.290">
    <property type="match status" value="1"/>
</dbReference>
<dbReference type="InterPro" id="IPR000847">
    <property type="entry name" value="LysR_HTH_N"/>
</dbReference>
<dbReference type="GO" id="GO:0003700">
    <property type="term" value="F:DNA-binding transcription factor activity"/>
    <property type="evidence" value="ECO:0007669"/>
    <property type="project" value="InterPro"/>
</dbReference>
<accession>A0A928ZZD5</accession>
<keyword evidence="4" id="KW-0804">Transcription</keyword>
<name>A0A928ZZD5_LEPEC</name>
<dbReference type="SUPFAM" id="SSF46785">
    <property type="entry name" value="Winged helix' DNA-binding domain"/>
    <property type="match status" value="1"/>
</dbReference>
<dbReference type="EMBL" id="JADEXP010000409">
    <property type="protein sequence ID" value="MBE9070304.1"/>
    <property type="molecule type" value="Genomic_DNA"/>
</dbReference>
<dbReference type="InterPro" id="IPR058163">
    <property type="entry name" value="LysR-type_TF_proteobact-type"/>
</dbReference>
<comment type="caution">
    <text evidence="6">The sequence shown here is derived from an EMBL/GenBank/DDBJ whole genome shotgun (WGS) entry which is preliminary data.</text>
</comment>
<keyword evidence="2" id="KW-0805">Transcription regulation</keyword>
<dbReference type="Proteomes" id="UP000615026">
    <property type="component" value="Unassembled WGS sequence"/>
</dbReference>
<dbReference type="GO" id="GO:0043565">
    <property type="term" value="F:sequence-specific DNA binding"/>
    <property type="evidence" value="ECO:0007669"/>
    <property type="project" value="TreeGrafter"/>
</dbReference>
<sequence>MNWNDLPVFLALARSGSVRSAAVKLAVSHSTVVRRIDALETALGVRLFERSSLGYSLTQMGEAMLAQAEQVEDDIHKLQLNILGQDANLSGTIRVTVADALVQYLLFPDLQQFKLAYPNIDLEITTSYDIADLTKREADVAIRFMTNPPDYLVGHRLPDLNISYYASHEYLKQHDLHAEPPTASWIGMDEIVTFPTAQWLKESPYPHIPVRWSFPMLLQQTAAQTGLGMVMLPCYRGDRDPALRRIPPGKVIAGRSGWVLTLNDLRTTERVRVFVAFIARAIWQYADLLEGRCPR</sequence>
<protein>
    <submittedName>
        <fullName evidence="6">LysR family transcriptional regulator</fullName>
    </submittedName>
</protein>
<dbReference type="Pfam" id="PF00126">
    <property type="entry name" value="HTH_1"/>
    <property type="match status" value="1"/>
</dbReference>
<evidence type="ECO:0000313" key="7">
    <source>
        <dbReference type="Proteomes" id="UP000615026"/>
    </source>
</evidence>
<comment type="similarity">
    <text evidence="1">Belongs to the LysR transcriptional regulatory family.</text>
</comment>
<dbReference type="RefSeq" id="WP_193996180.1">
    <property type="nucleotide sequence ID" value="NZ_JADEXP010000409.1"/>
</dbReference>
<dbReference type="PANTHER" id="PTHR30537">
    <property type="entry name" value="HTH-TYPE TRANSCRIPTIONAL REGULATOR"/>
    <property type="match status" value="1"/>
</dbReference>
<keyword evidence="3" id="KW-0238">DNA-binding</keyword>
<evidence type="ECO:0000256" key="3">
    <source>
        <dbReference type="ARBA" id="ARBA00023125"/>
    </source>
</evidence>
<organism evidence="6 7">
    <name type="scientific">Leptolyngbya cf. ectocarpi LEGE 11479</name>
    <dbReference type="NCBI Taxonomy" id="1828722"/>
    <lineage>
        <taxon>Bacteria</taxon>
        <taxon>Bacillati</taxon>
        <taxon>Cyanobacteriota</taxon>
        <taxon>Cyanophyceae</taxon>
        <taxon>Leptolyngbyales</taxon>
        <taxon>Leptolyngbyaceae</taxon>
        <taxon>Leptolyngbya group</taxon>
        <taxon>Leptolyngbya</taxon>
    </lineage>
</organism>
<dbReference type="Gene3D" id="1.10.10.10">
    <property type="entry name" value="Winged helix-like DNA-binding domain superfamily/Winged helix DNA-binding domain"/>
    <property type="match status" value="1"/>
</dbReference>
<evidence type="ECO:0000256" key="4">
    <source>
        <dbReference type="ARBA" id="ARBA00023163"/>
    </source>
</evidence>
<feature type="domain" description="HTH lysR-type" evidence="5">
    <location>
        <begin position="1"/>
        <end position="58"/>
    </location>
</feature>